<gene>
    <name evidence="1" type="ORF">HMPREF1555_00819</name>
</gene>
<organism evidence="1 2">
    <name type="scientific">Porphyromonas gingivalis F0570</name>
    <dbReference type="NCBI Taxonomy" id="1227271"/>
    <lineage>
        <taxon>Bacteria</taxon>
        <taxon>Pseudomonadati</taxon>
        <taxon>Bacteroidota</taxon>
        <taxon>Bacteroidia</taxon>
        <taxon>Bacteroidales</taxon>
        <taxon>Porphyromonadaceae</taxon>
        <taxon>Porphyromonas</taxon>
    </lineage>
</organism>
<reference evidence="1 2" key="1">
    <citation type="submission" date="2013-06" db="EMBL/GenBank/DDBJ databases">
        <authorList>
            <person name="Weinstock G."/>
            <person name="Sodergren E."/>
            <person name="Lobos E.A."/>
            <person name="Fulton L."/>
            <person name="Fulton R."/>
            <person name="Courtney L."/>
            <person name="Fronick C."/>
            <person name="O'Laughlin M."/>
            <person name="Godfrey J."/>
            <person name="Wilson R.M."/>
            <person name="Miner T."/>
            <person name="Farmer C."/>
            <person name="Delehaunty K."/>
            <person name="Cordes M."/>
            <person name="Minx P."/>
            <person name="Tomlinson C."/>
            <person name="Chen J."/>
            <person name="Wollam A."/>
            <person name="Pepin K.H."/>
            <person name="Bhonagiri V."/>
            <person name="Zhang X."/>
            <person name="Warren W."/>
            <person name="Mitreva M."/>
            <person name="Mardis E.R."/>
            <person name="Wilson R.K."/>
        </authorList>
    </citation>
    <scope>NUCLEOTIDE SEQUENCE [LARGE SCALE GENOMIC DNA]</scope>
    <source>
        <strain evidence="1 2">F0570</strain>
    </source>
</reference>
<dbReference type="EMBL" id="AWUW01000052">
    <property type="protein sequence ID" value="ERJ67335.1"/>
    <property type="molecule type" value="Genomic_DNA"/>
</dbReference>
<name>A0A0E2LS09_PORGN</name>
<protein>
    <submittedName>
        <fullName evidence="1">Uncharacterized protein</fullName>
    </submittedName>
</protein>
<accession>A0A0E2LS09</accession>
<dbReference type="AlphaFoldDB" id="A0A0E2LS09"/>
<sequence>MNYRREQISKSICDEVSLTQKKRGSLDKLELPIYQEIPSPLICFPMVGFAYCLMSLVV</sequence>
<dbReference type="HOGENOM" id="CLU_2975415_0_0_10"/>
<dbReference type="Proteomes" id="UP000016630">
    <property type="component" value="Unassembled WGS sequence"/>
</dbReference>
<evidence type="ECO:0000313" key="2">
    <source>
        <dbReference type="Proteomes" id="UP000016630"/>
    </source>
</evidence>
<proteinExistence type="predicted"/>
<evidence type="ECO:0000313" key="1">
    <source>
        <dbReference type="EMBL" id="ERJ67335.1"/>
    </source>
</evidence>
<comment type="caution">
    <text evidence="1">The sequence shown here is derived from an EMBL/GenBank/DDBJ whole genome shotgun (WGS) entry which is preliminary data.</text>
</comment>